<dbReference type="Ensembl" id="ENSDLAT00005070576.1">
    <property type="protein sequence ID" value="ENSDLAP00005077803.1"/>
    <property type="gene ID" value="ENSDLAG00005000661.2"/>
</dbReference>
<evidence type="ECO:0000313" key="8">
    <source>
        <dbReference type="Proteomes" id="UP000694389"/>
    </source>
</evidence>
<dbReference type="AlphaFoldDB" id="A0A8P4GGE3"/>
<feature type="compositionally biased region" description="Polar residues" evidence="5">
    <location>
        <begin position="365"/>
        <end position="374"/>
    </location>
</feature>
<dbReference type="GO" id="GO:0046872">
    <property type="term" value="F:metal ion binding"/>
    <property type="evidence" value="ECO:0007669"/>
    <property type="project" value="UniProtKB-KW"/>
</dbReference>
<evidence type="ECO:0000259" key="6">
    <source>
        <dbReference type="PROSITE" id="PS50023"/>
    </source>
</evidence>
<dbReference type="Gene3D" id="2.10.110.10">
    <property type="entry name" value="Cysteine Rich Protein"/>
    <property type="match status" value="1"/>
</dbReference>
<dbReference type="CTD" id="8796"/>
<reference evidence="7" key="1">
    <citation type="submission" date="2025-08" db="UniProtKB">
        <authorList>
            <consortium name="Ensembl"/>
        </authorList>
    </citation>
    <scope>IDENTIFICATION</scope>
</reference>
<evidence type="ECO:0000256" key="4">
    <source>
        <dbReference type="PROSITE-ProRule" id="PRU00125"/>
    </source>
</evidence>
<evidence type="ECO:0000256" key="1">
    <source>
        <dbReference type="ARBA" id="ARBA00022723"/>
    </source>
</evidence>
<feature type="compositionally biased region" description="Polar residues" evidence="5">
    <location>
        <begin position="115"/>
        <end position="135"/>
    </location>
</feature>
<dbReference type="PANTHER" id="PTHR15468:SF7">
    <property type="entry name" value="SCIELLIN"/>
    <property type="match status" value="1"/>
</dbReference>
<protein>
    <recommendedName>
        <fullName evidence="6">LIM zinc-binding domain-containing protein</fullName>
    </recommendedName>
</protein>
<feature type="domain" description="LIM zinc-binding" evidence="6">
    <location>
        <begin position="446"/>
        <end position="512"/>
    </location>
</feature>
<dbReference type="GO" id="GO:0005737">
    <property type="term" value="C:cytoplasm"/>
    <property type="evidence" value="ECO:0007669"/>
    <property type="project" value="TreeGrafter"/>
</dbReference>
<keyword evidence="2 4" id="KW-0862">Zinc</keyword>
<keyword evidence="1 4" id="KW-0479">Metal-binding</keyword>
<feature type="region of interest" description="Disordered" evidence="5">
    <location>
        <begin position="48"/>
        <end position="67"/>
    </location>
</feature>
<dbReference type="CDD" id="cd08368">
    <property type="entry name" value="LIM"/>
    <property type="match status" value="1"/>
</dbReference>
<feature type="compositionally biased region" description="Low complexity" evidence="5">
    <location>
        <begin position="339"/>
        <end position="364"/>
    </location>
</feature>
<accession>A0A8P4GGE3</accession>
<evidence type="ECO:0000313" key="7">
    <source>
        <dbReference type="Ensembl" id="ENSDLAP00005077803.1"/>
    </source>
</evidence>
<name>A0A8P4GGE3_DICLA</name>
<evidence type="ECO:0000256" key="3">
    <source>
        <dbReference type="ARBA" id="ARBA00023038"/>
    </source>
</evidence>
<evidence type="ECO:0000256" key="5">
    <source>
        <dbReference type="SAM" id="MobiDB-lite"/>
    </source>
</evidence>
<feature type="region of interest" description="Disordered" evidence="5">
    <location>
        <begin position="115"/>
        <end position="202"/>
    </location>
</feature>
<feature type="compositionally biased region" description="Low complexity" evidence="5">
    <location>
        <begin position="394"/>
        <end position="404"/>
    </location>
</feature>
<dbReference type="GO" id="GO:0008544">
    <property type="term" value="P:epidermis development"/>
    <property type="evidence" value="ECO:0007669"/>
    <property type="project" value="TreeGrafter"/>
</dbReference>
<dbReference type="PROSITE" id="PS00478">
    <property type="entry name" value="LIM_DOMAIN_1"/>
    <property type="match status" value="1"/>
</dbReference>
<keyword evidence="3 4" id="KW-0440">LIM domain</keyword>
<evidence type="ECO:0000256" key="2">
    <source>
        <dbReference type="ARBA" id="ARBA00022833"/>
    </source>
</evidence>
<dbReference type="InterPro" id="IPR052621">
    <property type="entry name" value="Cell_Prolif/Cornif_Regul"/>
</dbReference>
<dbReference type="SMART" id="SM00132">
    <property type="entry name" value="LIM"/>
    <property type="match status" value="1"/>
</dbReference>
<feature type="compositionally biased region" description="Polar residues" evidence="5">
    <location>
        <begin position="382"/>
        <end position="392"/>
    </location>
</feature>
<feature type="compositionally biased region" description="Low complexity" evidence="5">
    <location>
        <begin position="136"/>
        <end position="149"/>
    </location>
</feature>
<feature type="region of interest" description="Disordered" evidence="5">
    <location>
        <begin position="1"/>
        <end position="32"/>
    </location>
</feature>
<dbReference type="GeneTree" id="ENSGT00530000063872"/>
<feature type="compositionally biased region" description="Polar residues" evidence="5">
    <location>
        <begin position="1"/>
        <end position="16"/>
    </location>
</feature>
<dbReference type="PROSITE" id="PS50023">
    <property type="entry name" value="LIM_DOMAIN_2"/>
    <property type="match status" value="1"/>
</dbReference>
<dbReference type="PANTHER" id="PTHR15468">
    <property type="entry name" value="ZNF185"/>
    <property type="match status" value="1"/>
</dbReference>
<keyword evidence="8" id="KW-1185">Reference proteome</keyword>
<dbReference type="Proteomes" id="UP000694389">
    <property type="component" value="Unassembled WGS sequence"/>
</dbReference>
<dbReference type="RefSeq" id="XP_051260582.1">
    <property type="nucleotide sequence ID" value="XM_051404622.1"/>
</dbReference>
<feature type="region of interest" description="Disordered" evidence="5">
    <location>
        <begin position="294"/>
        <end position="415"/>
    </location>
</feature>
<sequence>MSRFSATKNSLLQDNSWIRKTDDEDEDVDRDPNFGKIVLSQYRSTENLVGSEPEEVPTTKPIRTSTTSVQALSKRFSGSQDELRSSTTTTTVTKDGTTITSTKSLRSPVITSPTTTFTERVKSSSKGAQYSTYSPTRTTKVTETTVTSSKDPEDKLYDSLIPPSIKDDFSPTDSKTTVSSTETVTVKSSPDGDSIKTTTTTRTSSLAEDKLYDSLIPSSIKDDFSPTDSKTTVFNTETVTVKSSPDRDSIKTTTTTRTSSTAEDKLYDSLIPSSIKDDFSPTDSKTTVFNTETVTVKSSPDRDSIKTTTTTRTSSTAEDNLYDTLLPKSITSSPVRGESPTLSSPSSTRRTTSYSSYTDDIPSTRTTSYTISTKPSEDYSSDLKTYSYSRPDSSYEYSSITSPSVYTSPSYRSNSRSDDILADPIYSKSSTKSVYASPERAVLEKDLCTYCHKPFNADAKMVLDDLKINCHASCFKCAVCNSTLGHMKAGDSMWIYKRMVHCENCFEVTREKWRR</sequence>
<gene>
    <name evidence="7" type="primary">scel</name>
</gene>
<dbReference type="GeneID" id="127365982"/>
<feature type="compositionally biased region" description="Low complexity" evidence="5">
    <location>
        <begin position="174"/>
        <end position="189"/>
    </location>
</feature>
<dbReference type="InterPro" id="IPR001781">
    <property type="entry name" value="Znf_LIM"/>
</dbReference>
<reference evidence="7" key="2">
    <citation type="submission" date="2025-09" db="UniProtKB">
        <authorList>
            <consortium name="Ensembl"/>
        </authorList>
    </citation>
    <scope>IDENTIFICATION</scope>
</reference>
<feature type="compositionally biased region" description="Polar residues" evidence="5">
    <location>
        <begin position="405"/>
        <end position="414"/>
    </location>
</feature>
<organism evidence="7 8">
    <name type="scientific">Dicentrarchus labrax</name>
    <name type="common">European seabass</name>
    <name type="synonym">Morone labrax</name>
    <dbReference type="NCBI Taxonomy" id="13489"/>
    <lineage>
        <taxon>Eukaryota</taxon>
        <taxon>Metazoa</taxon>
        <taxon>Chordata</taxon>
        <taxon>Craniata</taxon>
        <taxon>Vertebrata</taxon>
        <taxon>Euteleostomi</taxon>
        <taxon>Actinopterygii</taxon>
        <taxon>Neopterygii</taxon>
        <taxon>Teleostei</taxon>
        <taxon>Neoteleostei</taxon>
        <taxon>Acanthomorphata</taxon>
        <taxon>Eupercaria</taxon>
        <taxon>Moronidae</taxon>
        <taxon>Dicentrarchus</taxon>
    </lineage>
</organism>
<feature type="compositionally biased region" description="Low complexity" evidence="5">
    <location>
        <begin position="307"/>
        <end position="316"/>
    </location>
</feature>
<proteinExistence type="predicted"/>